<reference evidence="2 3" key="1">
    <citation type="submission" date="2019-03" db="EMBL/GenBank/DDBJ databases">
        <title>Genomic features of bacteria from cold environments.</title>
        <authorList>
            <person name="Shen L."/>
        </authorList>
    </citation>
    <scope>NUCLEOTIDE SEQUENCE [LARGE SCALE GENOMIC DNA]</scope>
    <source>
        <strain evidence="3">T3246-1</strain>
    </source>
</reference>
<evidence type="ECO:0000313" key="3">
    <source>
        <dbReference type="Proteomes" id="UP000504882"/>
    </source>
</evidence>
<name>A0ABY2DYM2_9MICO</name>
<organism evidence="2 3">
    <name type="scientific">Occultella glacieicola</name>
    <dbReference type="NCBI Taxonomy" id="2518684"/>
    <lineage>
        <taxon>Bacteria</taxon>
        <taxon>Bacillati</taxon>
        <taxon>Actinomycetota</taxon>
        <taxon>Actinomycetes</taxon>
        <taxon>Micrococcales</taxon>
        <taxon>Ruaniaceae</taxon>
        <taxon>Occultella</taxon>
    </lineage>
</organism>
<gene>
    <name evidence="2" type="ORF">EXU48_20720</name>
</gene>
<dbReference type="Proteomes" id="UP000504882">
    <property type="component" value="Unassembled WGS sequence"/>
</dbReference>
<keyword evidence="3" id="KW-1185">Reference proteome</keyword>
<comment type="caution">
    <text evidence="2">The sequence shown here is derived from an EMBL/GenBank/DDBJ whole genome shotgun (WGS) entry which is preliminary data.</text>
</comment>
<protein>
    <submittedName>
        <fullName evidence="2">Uncharacterized protein</fullName>
    </submittedName>
</protein>
<proteinExistence type="predicted"/>
<feature type="compositionally biased region" description="Basic and acidic residues" evidence="1">
    <location>
        <begin position="143"/>
        <end position="154"/>
    </location>
</feature>
<accession>A0ABY2DYM2</accession>
<evidence type="ECO:0000256" key="1">
    <source>
        <dbReference type="SAM" id="MobiDB-lite"/>
    </source>
</evidence>
<feature type="region of interest" description="Disordered" evidence="1">
    <location>
        <begin position="134"/>
        <end position="154"/>
    </location>
</feature>
<dbReference type="EMBL" id="SMNA01000012">
    <property type="protein sequence ID" value="TDE89584.1"/>
    <property type="molecule type" value="Genomic_DNA"/>
</dbReference>
<evidence type="ECO:0000313" key="2">
    <source>
        <dbReference type="EMBL" id="TDE89584.1"/>
    </source>
</evidence>
<sequence length="154" mass="17222">MRLDAVVQREPGVYMPHYGSPLVRSPDATGLSLLRDLEVICELKVSATQGEGLDHREVAQDVWKLAMLLDEYEAAFPGAPSPLAYALVLDNHPRKSYDQAALNRHLDSIRPRPEVQVLIHTAAAAARPSFPDDSAWRIPRHSTIREHDPSRWDG</sequence>